<evidence type="ECO:0000256" key="1">
    <source>
        <dbReference type="SAM" id="MobiDB-lite"/>
    </source>
</evidence>
<dbReference type="AlphaFoldDB" id="A0AAV6T1A6"/>
<keyword evidence="3" id="KW-1185">Reference proteome</keyword>
<gene>
    <name evidence="2" type="ORF">JOB18_041139</name>
</gene>
<proteinExistence type="predicted"/>
<accession>A0AAV6T1A6</accession>
<evidence type="ECO:0000313" key="2">
    <source>
        <dbReference type="EMBL" id="KAG7523181.1"/>
    </source>
</evidence>
<feature type="region of interest" description="Disordered" evidence="1">
    <location>
        <begin position="257"/>
        <end position="283"/>
    </location>
</feature>
<dbReference type="PANTHER" id="PTHR47331">
    <property type="entry name" value="PHD-TYPE DOMAIN-CONTAINING PROTEIN"/>
    <property type="match status" value="1"/>
</dbReference>
<comment type="caution">
    <text evidence="2">The sequence shown here is derived from an EMBL/GenBank/DDBJ whole genome shotgun (WGS) entry which is preliminary data.</text>
</comment>
<protein>
    <submittedName>
        <fullName evidence="2">Uncharacterized protein</fullName>
    </submittedName>
</protein>
<organism evidence="2 3">
    <name type="scientific">Solea senegalensis</name>
    <name type="common">Senegalese sole</name>
    <dbReference type="NCBI Taxonomy" id="28829"/>
    <lineage>
        <taxon>Eukaryota</taxon>
        <taxon>Metazoa</taxon>
        <taxon>Chordata</taxon>
        <taxon>Craniata</taxon>
        <taxon>Vertebrata</taxon>
        <taxon>Euteleostomi</taxon>
        <taxon>Actinopterygii</taxon>
        <taxon>Neopterygii</taxon>
        <taxon>Teleostei</taxon>
        <taxon>Neoteleostei</taxon>
        <taxon>Acanthomorphata</taxon>
        <taxon>Carangaria</taxon>
        <taxon>Pleuronectiformes</taxon>
        <taxon>Pleuronectoidei</taxon>
        <taxon>Soleidae</taxon>
        <taxon>Solea</taxon>
    </lineage>
</organism>
<reference evidence="2 3" key="1">
    <citation type="journal article" date="2021" name="Sci. Rep.">
        <title>Chromosome anchoring in Senegalese sole (Solea senegalensis) reveals sex-associated markers and genome rearrangements in flatfish.</title>
        <authorList>
            <person name="Guerrero-Cozar I."/>
            <person name="Gomez-Garrido J."/>
            <person name="Berbel C."/>
            <person name="Martinez-Blanch J.F."/>
            <person name="Alioto T."/>
            <person name="Claros M.G."/>
            <person name="Gagnaire P.A."/>
            <person name="Manchado M."/>
        </authorList>
    </citation>
    <scope>NUCLEOTIDE SEQUENCE [LARGE SCALE GENOMIC DNA]</scope>
    <source>
        <strain evidence="2">Sse05_10M</strain>
    </source>
</reference>
<dbReference type="Proteomes" id="UP000693946">
    <property type="component" value="Linkage Group LG10"/>
</dbReference>
<dbReference type="PANTHER" id="PTHR47331:SF6">
    <property type="entry name" value="DOUBLECORTIN DOMAIN-CONTAINING PROTEIN"/>
    <property type="match status" value="1"/>
</dbReference>
<dbReference type="EMBL" id="JAGKHQ010000002">
    <property type="protein sequence ID" value="KAG7523181.1"/>
    <property type="molecule type" value="Genomic_DNA"/>
</dbReference>
<name>A0AAV6T1A6_SOLSE</name>
<evidence type="ECO:0000313" key="3">
    <source>
        <dbReference type="Proteomes" id="UP000693946"/>
    </source>
</evidence>
<sequence>MSPTPLWAYNLFGKLWLPEVIERALFERLENFPKFSNKDPQKLRELGDLLTELNSAKSEGYLPGLSYLDTAVQSSREMAGQGFTVQRTTLRLFSPLCLFHRFHLWRSTQKKRPQLLSHSNPLKMSIQYPKYEQPERGMRNVKRQISTHKTDVDANCWTSQSDCSSYKPDDIGKQCCIHQKPHPLKKCWGFRSKSLEERKAFLKENGICFKCCSSTTHLAKNCKAALKCSECDVAALLCGAQRTRTPPHSMARRVKGLGQQSPLGVQKSVAEGKASGPVPRSVW</sequence>